<evidence type="ECO:0008006" key="4">
    <source>
        <dbReference type="Google" id="ProtNLM"/>
    </source>
</evidence>
<sequence>MKKSLFITATLIFSFYLTGCARNNVNNDVATRNRNVTEPTRVNYQTPINGGPAITGVDVNDTGLDRNLNRRDNNKTDVGNNRNNTSKMRVADEAADRVADLPEVDRANIIVTDNNAYVAAKLDRSSRNELTSDIEKKISQKVKSVDKDIDNVYVSTNPDFYDRMNTYAGDIRNGKPISGFFNQFSETVRRIFPTAR</sequence>
<organism evidence="2 3">
    <name type="scientific">Neobacillus rhizosphaerae</name>
    <dbReference type="NCBI Taxonomy" id="2880965"/>
    <lineage>
        <taxon>Bacteria</taxon>
        <taxon>Bacillati</taxon>
        <taxon>Bacillota</taxon>
        <taxon>Bacilli</taxon>
        <taxon>Bacillales</taxon>
        <taxon>Bacillaceae</taxon>
        <taxon>Neobacillus</taxon>
    </lineage>
</organism>
<accession>A0ABM9ENX9</accession>
<dbReference type="RefSeq" id="WP_248734641.1">
    <property type="nucleotide sequence ID" value="NZ_CALBWS010000006.1"/>
</dbReference>
<evidence type="ECO:0000313" key="2">
    <source>
        <dbReference type="EMBL" id="CAH2714319.1"/>
    </source>
</evidence>
<dbReference type="InterPro" id="IPR014247">
    <property type="entry name" value="Spore_lipoprot_YhcN/YlaJ"/>
</dbReference>
<dbReference type="Proteomes" id="UP000838308">
    <property type="component" value="Unassembled WGS sequence"/>
</dbReference>
<keyword evidence="3" id="KW-1185">Reference proteome</keyword>
<feature type="region of interest" description="Disordered" evidence="1">
    <location>
        <begin position="46"/>
        <end position="84"/>
    </location>
</feature>
<dbReference type="InterPro" id="IPR019076">
    <property type="entry name" value="Spore_lipoprot_YhcN/YlaJ-like"/>
</dbReference>
<comment type="caution">
    <text evidence="2">The sequence shown here is derived from an EMBL/GenBank/DDBJ whole genome shotgun (WGS) entry which is preliminary data.</text>
</comment>
<evidence type="ECO:0000256" key="1">
    <source>
        <dbReference type="SAM" id="MobiDB-lite"/>
    </source>
</evidence>
<dbReference type="NCBIfam" id="TIGR02898">
    <property type="entry name" value="spore_YhcN_YlaJ"/>
    <property type="match status" value="1"/>
</dbReference>
<dbReference type="EMBL" id="CALBWS010000006">
    <property type="protein sequence ID" value="CAH2714319.1"/>
    <property type="molecule type" value="Genomic_DNA"/>
</dbReference>
<evidence type="ECO:0000313" key="3">
    <source>
        <dbReference type="Proteomes" id="UP000838308"/>
    </source>
</evidence>
<reference evidence="2" key="1">
    <citation type="submission" date="2022-04" db="EMBL/GenBank/DDBJ databases">
        <authorList>
            <person name="Criscuolo A."/>
        </authorList>
    </citation>
    <scope>NUCLEOTIDE SEQUENCE</scope>
    <source>
        <strain evidence="2">CIP111895</strain>
    </source>
</reference>
<name>A0ABM9ENX9_9BACI</name>
<proteinExistence type="predicted"/>
<feature type="compositionally biased region" description="Basic and acidic residues" evidence="1">
    <location>
        <begin position="63"/>
        <end position="75"/>
    </location>
</feature>
<gene>
    <name evidence="2" type="ORF">BACCIP111895_01480</name>
</gene>
<protein>
    <recommendedName>
        <fullName evidence="4">YhcN/YlaJ family sporulation lipoprotein</fullName>
    </recommendedName>
</protein>
<dbReference type="Pfam" id="PF09580">
    <property type="entry name" value="Spore_YhcN_YlaJ"/>
    <property type="match status" value="1"/>
</dbReference>